<keyword evidence="2" id="KW-1185">Reference proteome</keyword>
<evidence type="ECO:0000313" key="2">
    <source>
        <dbReference type="Proteomes" id="UP000063234"/>
    </source>
</evidence>
<dbReference type="EMBL" id="AP013035">
    <property type="protein sequence ID" value="BAT71990.1"/>
    <property type="molecule type" value="Genomic_DNA"/>
</dbReference>
<dbReference type="KEGG" id="ttk:TST_1199"/>
<evidence type="ECO:0000313" key="1">
    <source>
        <dbReference type="EMBL" id="BAT71990.1"/>
    </source>
</evidence>
<name>A0A0S3QUJ1_THET7</name>
<dbReference type="Proteomes" id="UP000063234">
    <property type="component" value="Chromosome"/>
</dbReference>
<accession>A0A0S3QUJ1</accession>
<proteinExistence type="predicted"/>
<dbReference type="RefSeq" id="WP_068549978.1">
    <property type="nucleotide sequence ID" value="NZ_AP013035.1"/>
</dbReference>
<reference evidence="2" key="1">
    <citation type="journal article" date="2018" name="Science">
        <title>A primordial and reversible TCA cycle in a facultatively chemolithoautotrophic thermophile.</title>
        <authorList>
            <person name="Nunoura T."/>
            <person name="Chikaraishi Y."/>
            <person name="Izaki R."/>
            <person name="Suwa T."/>
            <person name="Sato T."/>
            <person name="Harada T."/>
            <person name="Mori K."/>
            <person name="Kato Y."/>
            <person name="Miyazaki M."/>
            <person name="Shimamura S."/>
            <person name="Yanagawa K."/>
            <person name="Shuto A."/>
            <person name="Ohkouchi N."/>
            <person name="Fujita N."/>
            <person name="Takaki Y."/>
            <person name="Atomi H."/>
            <person name="Takai K."/>
        </authorList>
    </citation>
    <scope>NUCLEOTIDE SEQUENCE [LARGE SCALE GENOMIC DNA]</scope>
    <source>
        <strain evidence="2">DSM 17441 / JCM 13301 / NBRC 103674 / ABI70S6</strain>
    </source>
</reference>
<organism evidence="1 2">
    <name type="scientific">Thermosulfidibacter takaii (strain DSM 17441 / JCM 13301 / NBRC 103674 / ABI70S6)</name>
    <dbReference type="NCBI Taxonomy" id="1298851"/>
    <lineage>
        <taxon>Bacteria</taxon>
        <taxon>Pseudomonadati</taxon>
        <taxon>Thermosulfidibacterota</taxon>
        <taxon>Thermosulfidibacteria</taxon>
        <taxon>Thermosulfidibacterales</taxon>
        <taxon>Thermosulfidibacteraceae</taxon>
    </lineage>
</organism>
<sequence length="112" mass="13397">MKPRSDNKPNWVLGQIPQVPREKIDREIADAKLIITNWKEAYMKLAVELGGGDFLCDEFWDEIREFASPYMYRMLMCGFITKQEYVQFFRFCEQQVEELRDHIKRIEEELGG</sequence>
<gene>
    <name evidence="1" type="ORF">TST_1199</name>
</gene>
<dbReference type="STRING" id="1298851.TST_1199"/>
<protein>
    <submittedName>
        <fullName evidence="1">Uncharacterized protein</fullName>
    </submittedName>
</protein>
<dbReference type="AlphaFoldDB" id="A0A0S3QUJ1"/>
<dbReference type="OrthoDB" id="5515718at2"/>